<proteinExistence type="predicted"/>
<organism evidence="2">
    <name type="scientific">uncultured Solirubrobacteraceae bacterium</name>
    <dbReference type="NCBI Taxonomy" id="1162706"/>
    <lineage>
        <taxon>Bacteria</taxon>
        <taxon>Bacillati</taxon>
        <taxon>Actinomycetota</taxon>
        <taxon>Thermoleophilia</taxon>
        <taxon>Solirubrobacterales</taxon>
        <taxon>Solirubrobacteraceae</taxon>
        <taxon>environmental samples</taxon>
    </lineage>
</organism>
<protein>
    <submittedName>
        <fullName evidence="2">Uncharacterized protein</fullName>
    </submittedName>
</protein>
<feature type="compositionally biased region" description="Basic and acidic residues" evidence="1">
    <location>
        <begin position="24"/>
        <end position="42"/>
    </location>
</feature>
<dbReference type="AlphaFoldDB" id="A0A6J4TI40"/>
<evidence type="ECO:0000256" key="1">
    <source>
        <dbReference type="SAM" id="MobiDB-lite"/>
    </source>
</evidence>
<name>A0A6J4TI40_9ACTN</name>
<sequence>ELPLRPRQLGVADQRQQRAVHPRGLRDQPRDRAHRDGLQHDRRAAARARVAGQGQAAGVGGALVGRRLPQRPAHPAHPLPRAVPARVAADVLGGQRPRLPAGRAALAVRARRHRRPGALQLRGPGRGVPGRDPLPRPRPARGGGGARPVLPPADAARGAAPGAA</sequence>
<feature type="region of interest" description="Disordered" evidence="1">
    <location>
        <begin position="1"/>
        <end position="42"/>
    </location>
</feature>
<feature type="compositionally biased region" description="Low complexity" evidence="1">
    <location>
        <begin position="152"/>
        <end position="164"/>
    </location>
</feature>
<feature type="non-terminal residue" evidence="2">
    <location>
        <position position="1"/>
    </location>
</feature>
<evidence type="ECO:0000313" key="2">
    <source>
        <dbReference type="EMBL" id="CAA9523148.1"/>
    </source>
</evidence>
<accession>A0A6J4TI40</accession>
<feature type="region of interest" description="Disordered" evidence="1">
    <location>
        <begin position="108"/>
        <end position="164"/>
    </location>
</feature>
<reference evidence="2" key="1">
    <citation type="submission" date="2020-02" db="EMBL/GenBank/DDBJ databases">
        <authorList>
            <person name="Meier V. D."/>
        </authorList>
    </citation>
    <scope>NUCLEOTIDE SEQUENCE</scope>
    <source>
        <strain evidence="2">AVDCRST_MAG85</strain>
    </source>
</reference>
<dbReference type="EMBL" id="CADCVT010000334">
    <property type="protein sequence ID" value="CAA9523148.1"/>
    <property type="molecule type" value="Genomic_DNA"/>
</dbReference>
<feature type="non-terminal residue" evidence="2">
    <location>
        <position position="164"/>
    </location>
</feature>
<gene>
    <name evidence="2" type="ORF">AVDCRST_MAG85-3019</name>
</gene>